<feature type="domain" description="O-methyltransferase dimerisation" evidence="8">
    <location>
        <begin position="302"/>
        <end position="380"/>
    </location>
</feature>
<dbReference type="InterPro" id="IPR003697">
    <property type="entry name" value="Maf-like"/>
</dbReference>
<dbReference type="InterPro" id="IPR036388">
    <property type="entry name" value="WH-like_DNA-bd_sf"/>
</dbReference>
<feature type="domain" description="O-methyltransferase C-terminal" evidence="7">
    <location>
        <begin position="401"/>
        <end position="608"/>
    </location>
</feature>
<dbReference type="GO" id="GO:0046983">
    <property type="term" value="F:protein dimerization activity"/>
    <property type="evidence" value="ECO:0007669"/>
    <property type="project" value="InterPro"/>
</dbReference>
<comment type="caution">
    <text evidence="9">The sequence shown here is derived from an EMBL/GenBank/DDBJ whole genome shotgun (WGS) entry which is preliminary data.</text>
</comment>
<dbReference type="Pfam" id="PF02545">
    <property type="entry name" value="Maf"/>
    <property type="match status" value="1"/>
</dbReference>
<keyword evidence="4" id="KW-0808">Transferase</keyword>
<dbReference type="GO" id="GO:0008171">
    <property type="term" value="F:O-methyltransferase activity"/>
    <property type="evidence" value="ECO:0007669"/>
    <property type="project" value="InterPro"/>
</dbReference>
<keyword evidence="6" id="KW-0378">Hydrolase</keyword>
<dbReference type="Gene3D" id="1.10.10.10">
    <property type="entry name" value="Winged helix-like DNA-binding domain superfamily/Winged helix DNA-binding domain"/>
    <property type="match status" value="1"/>
</dbReference>
<reference evidence="9" key="1">
    <citation type="submission" date="2020-02" db="EMBL/GenBank/DDBJ databases">
        <title>Bird 10,000 Genomes (B10K) Project - Family phase.</title>
        <authorList>
            <person name="Zhang G."/>
        </authorList>
    </citation>
    <scope>NUCLEOTIDE SEQUENCE</scope>
    <source>
        <strain evidence="9">B10K-DU-002-37</strain>
        <tissue evidence="9">Muscle</tissue>
    </source>
</reference>
<dbReference type="InterPro" id="IPR016461">
    <property type="entry name" value="COMT-like"/>
</dbReference>
<keyword evidence="10" id="KW-1185">Reference proteome</keyword>
<dbReference type="InterPro" id="IPR012967">
    <property type="entry name" value="COMT_dimerisation"/>
</dbReference>
<comment type="cofactor">
    <cofactor evidence="1">
        <name>a divalent metal cation</name>
        <dbReference type="ChEBI" id="CHEBI:60240"/>
    </cofactor>
</comment>
<dbReference type="CDD" id="cd02440">
    <property type="entry name" value="AdoMet_MTases"/>
    <property type="match status" value="1"/>
</dbReference>
<evidence type="ECO:0000259" key="8">
    <source>
        <dbReference type="Pfam" id="PF08100"/>
    </source>
</evidence>
<dbReference type="GO" id="GO:0032259">
    <property type="term" value="P:methylation"/>
    <property type="evidence" value="ECO:0007669"/>
    <property type="project" value="UniProtKB-KW"/>
</dbReference>
<dbReference type="SUPFAM" id="SSF52972">
    <property type="entry name" value="ITPase-like"/>
    <property type="match status" value="1"/>
</dbReference>
<evidence type="ECO:0000256" key="3">
    <source>
        <dbReference type="ARBA" id="ARBA00022603"/>
    </source>
</evidence>
<evidence type="ECO:0000256" key="1">
    <source>
        <dbReference type="ARBA" id="ARBA00001968"/>
    </source>
</evidence>
<feature type="non-terminal residue" evidence="9">
    <location>
        <position position="628"/>
    </location>
</feature>
<dbReference type="FunFam" id="1.10.10.10:FF:000358">
    <property type="entry name" value="Acetylserotonin O-methyltransferase"/>
    <property type="match status" value="1"/>
</dbReference>
<evidence type="ECO:0000259" key="7">
    <source>
        <dbReference type="Pfam" id="PF00891"/>
    </source>
</evidence>
<comment type="subunit">
    <text evidence="2">Homodimer.</text>
</comment>
<dbReference type="FunFam" id="3.90.950.10:FF:000020">
    <property type="entry name" value="Probable bifunctional dTTP/UTP pyrophosphatase/methyltransferase protein"/>
    <property type="match status" value="1"/>
</dbReference>
<evidence type="ECO:0000313" key="9">
    <source>
        <dbReference type="EMBL" id="NXX50547.1"/>
    </source>
</evidence>
<keyword evidence="5" id="KW-0949">S-adenosyl-L-methionine</keyword>
<protein>
    <submittedName>
        <fullName evidence="9">ASML protein</fullName>
    </submittedName>
</protein>
<dbReference type="PROSITE" id="PS51683">
    <property type="entry name" value="SAM_OMT_II"/>
    <property type="match status" value="1"/>
</dbReference>
<dbReference type="OrthoDB" id="10267058at2759"/>
<organism evidence="9 10">
    <name type="scientific">Tricholaema leucomelas</name>
    <name type="common">pied barbet</name>
    <dbReference type="NCBI Taxonomy" id="240729"/>
    <lineage>
        <taxon>Eukaryota</taxon>
        <taxon>Metazoa</taxon>
        <taxon>Chordata</taxon>
        <taxon>Craniata</taxon>
        <taxon>Vertebrata</taxon>
        <taxon>Euteleostomi</taxon>
        <taxon>Archelosauria</taxon>
        <taxon>Archosauria</taxon>
        <taxon>Dinosauria</taxon>
        <taxon>Saurischia</taxon>
        <taxon>Theropoda</taxon>
        <taxon>Coelurosauria</taxon>
        <taxon>Aves</taxon>
        <taxon>Neognathae</taxon>
        <taxon>Neoaves</taxon>
        <taxon>Telluraves</taxon>
        <taxon>Coraciimorphae</taxon>
        <taxon>Piciformes</taxon>
        <taxon>Lybiidae</taxon>
        <taxon>Tricholaema lacrymosa</taxon>
    </lineage>
</organism>
<dbReference type="InterPro" id="IPR029001">
    <property type="entry name" value="ITPase-like_fam"/>
</dbReference>
<dbReference type="FunFam" id="3.40.50.150:FF:000146">
    <property type="entry name" value="Acetylserotonin O-methyltransferase"/>
    <property type="match status" value="1"/>
</dbReference>
<dbReference type="Pfam" id="PF00891">
    <property type="entry name" value="Methyltransf_2"/>
    <property type="match status" value="1"/>
</dbReference>
<dbReference type="SUPFAM" id="SSF46785">
    <property type="entry name" value="Winged helix' DNA-binding domain"/>
    <property type="match status" value="1"/>
</dbReference>
<dbReference type="Proteomes" id="UP000627253">
    <property type="component" value="Unassembled WGS sequence"/>
</dbReference>
<dbReference type="SUPFAM" id="SSF53335">
    <property type="entry name" value="S-adenosyl-L-methionine-dependent methyltransferases"/>
    <property type="match status" value="1"/>
</dbReference>
<sequence>MVLSPVLGKLVSKRVVLASASPRRQEILTNVGLRFEVVPSWFKETLEKSSFAAPYEYAMETAKQKALEVANRMHVKHLKTPDIVIGADTIVSVDDEILEKPVDKQDAYRMLSRLNGKEHSVFTGVAIIHCSSKDNQLETEVTDFYEETKVKFSDLSEELLWEYIHSGEPMDKAGGYGIQALGGMLVEYVHGDFLNVVGFPLNHFCKKLAELYCPPPKHNIHHKKYDSIPSVDTFENLSDGESESSNFTEHKGANKLDLSGMCPLGAVYNSQNSSSARTGFMVPLKNQNGVSKSAEKLPPKILELMDGFRASKALFVASKLKIFDHLKDKGPLKAVDIANEVAASLCGTERILDACAGLGLLQKTPQGYSNTDSANTYLTSDGEYSFHGYIIHCNDHLWPLFTNLESAVKEGRRQSQRAFGTKEDDLFKDYYHSQELKRCFMAAMHSIAHLTARDVATAFDLSQFKSACDLGGCTGALAHELVQIYPNLKVTVFDLPEVVANTSIFQPSGQHTASVTYVSGDFFKDNIPEVDLYILSRILHDWPDEKIHILLSKISAVCKPGGALLVAEIVLDEQKMHPPRAVLQSLSMTEGKQRSGSEYIQLLEKYGFTNVEIKITGNLVDAVLCFKK</sequence>
<proteinExistence type="inferred from homology"/>
<dbReference type="Gene3D" id="3.40.50.150">
    <property type="entry name" value="Vaccinia Virus protein VP39"/>
    <property type="match status" value="1"/>
</dbReference>
<dbReference type="NCBIfam" id="TIGR00172">
    <property type="entry name" value="maf"/>
    <property type="match status" value="1"/>
</dbReference>
<accession>A0A852JEC3</accession>
<name>A0A852JEC3_9PICI</name>
<dbReference type="HAMAP" id="MF_00528">
    <property type="entry name" value="Maf"/>
    <property type="match status" value="1"/>
</dbReference>
<dbReference type="EMBL" id="WAAF01019466">
    <property type="protein sequence ID" value="NXX50547.1"/>
    <property type="molecule type" value="Genomic_DNA"/>
</dbReference>
<dbReference type="PANTHER" id="PTHR43213">
    <property type="entry name" value="BIFUNCTIONAL DTTP/UTP PYROPHOSPHATASE/METHYLTRANSFERASE PROTEIN-RELATED"/>
    <property type="match status" value="1"/>
</dbReference>
<dbReference type="InterPro" id="IPR029063">
    <property type="entry name" value="SAM-dependent_MTases_sf"/>
</dbReference>
<keyword evidence="3" id="KW-0489">Methyltransferase</keyword>
<evidence type="ECO:0000256" key="5">
    <source>
        <dbReference type="ARBA" id="ARBA00022691"/>
    </source>
</evidence>
<evidence type="ECO:0000256" key="4">
    <source>
        <dbReference type="ARBA" id="ARBA00022679"/>
    </source>
</evidence>
<dbReference type="InterPro" id="IPR036390">
    <property type="entry name" value="WH_DNA-bd_sf"/>
</dbReference>
<dbReference type="PANTHER" id="PTHR43213:SF5">
    <property type="entry name" value="BIFUNCTIONAL DTTP_UTP PYROPHOSPHATASE_METHYLTRANSFERASE PROTEIN-RELATED"/>
    <property type="match status" value="1"/>
</dbReference>
<gene>
    <name evidence="9" type="primary">Asmtl</name>
    <name evidence="9" type="ORF">TRILEU_R11169</name>
</gene>
<dbReference type="CDD" id="cd00555">
    <property type="entry name" value="Maf"/>
    <property type="match status" value="1"/>
</dbReference>
<dbReference type="Pfam" id="PF08100">
    <property type="entry name" value="Dimerisation"/>
    <property type="match status" value="1"/>
</dbReference>
<dbReference type="Gene3D" id="3.90.950.10">
    <property type="match status" value="1"/>
</dbReference>
<dbReference type="AlphaFoldDB" id="A0A852JEC3"/>
<dbReference type="GO" id="GO:0047429">
    <property type="term" value="F:nucleoside triphosphate diphosphatase activity"/>
    <property type="evidence" value="ECO:0007669"/>
    <property type="project" value="InterPro"/>
</dbReference>
<evidence type="ECO:0000256" key="2">
    <source>
        <dbReference type="ARBA" id="ARBA00011738"/>
    </source>
</evidence>
<feature type="non-terminal residue" evidence="9">
    <location>
        <position position="1"/>
    </location>
</feature>
<dbReference type="InterPro" id="IPR001077">
    <property type="entry name" value="COMT_C"/>
</dbReference>
<evidence type="ECO:0000313" key="10">
    <source>
        <dbReference type="Proteomes" id="UP000627253"/>
    </source>
</evidence>
<evidence type="ECO:0000256" key="6">
    <source>
        <dbReference type="ARBA" id="ARBA00022801"/>
    </source>
</evidence>